<keyword evidence="10" id="KW-0325">Glycoprotein</keyword>
<keyword evidence="16" id="KW-1185">Reference proteome</keyword>
<dbReference type="Proteomes" id="UP001140949">
    <property type="component" value="Unassembled WGS sequence"/>
</dbReference>
<dbReference type="EC" id="2.4.-.-" evidence="12"/>
<dbReference type="FunFam" id="3.90.550.10:FF:000096">
    <property type="entry name" value="Glycosyltransferases"/>
    <property type="match status" value="1"/>
</dbReference>
<dbReference type="GO" id="GO:0010417">
    <property type="term" value="P:glucuronoxylan biosynthetic process"/>
    <property type="evidence" value="ECO:0007669"/>
    <property type="project" value="TreeGrafter"/>
</dbReference>
<dbReference type="InterPro" id="IPR005027">
    <property type="entry name" value="Glyco_trans_43"/>
</dbReference>
<reference evidence="15" key="2">
    <citation type="submission" date="2023-04" db="EMBL/GenBank/DDBJ databases">
        <authorList>
            <person name="Bruccoleri R.E."/>
            <person name="Oakeley E.J."/>
            <person name="Faust A.-M."/>
            <person name="Dessus-Babus S."/>
            <person name="Altorfer M."/>
            <person name="Burckhardt D."/>
            <person name="Oertli M."/>
            <person name="Naumann U."/>
            <person name="Petersen F."/>
            <person name="Wong J."/>
        </authorList>
    </citation>
    <scope>NUCLEOTIDE SEQUENCE</scope>
    <source>
        <strain evidence="15">GSM-AAB239-AS_SAM_17_03QT</strain>
        <tissue evidence="15">Leaf</tissue>
    </source>
</reference>
<keyword evidence="3" id="KW-0328">Glycosyltransferase</keyword>
<dbReference type="PANTHER" id="PTHR10896">
    <property type="entry name" value="GALACTOSYLGALACTOSYLXYLOSYLPROTEIN 3-BETA-GLUCURONOSYLTRANSFERASE BETA-1,3-GLUCURONYLTRANSFERASE"/>
    <property type="match status" value="1"/>
</dbReference>
<feature type="region of interest" description="Disordered" evidence="13">
    <location>
        <begin position="302"/>
        <end position="324"/>
    </location>
</feature>
<proteinExistence type="inferred from homology"/>
<dbReference type="GO" id="GO:0071555">
    <property type="term" value="P:cell wall organization"/>
    <property type="evidence" value="ECO:0007669"/>
    <property type="project" value="UniProtKB-KW"/>
</dbReference>
<dbReference type="InterPro" id="IPR029044">
    <property type="entry name" value="Nucleotide-diphossugar_trans"/>
</dbReference>
<evidence type="ECO:0000313" key="16">
    <source>
        <dbReference type="Proteomes" id="UP001140949"/>
    </source>
</evidence>
<evidence type="ECO:0000256" key="12">
    <source>
        <dbReference type="RuleBase" id="RU363127"/>
    </source>
</evidence>
<feature type="transmembrane region" description="Helical" evidence="12">
    <location>
        <begin position="40"/>
        <end position="58"/>
    </location>
</feature>
<dbReference type="EMBL" id="JANAVB010017600">
    <property type="protein sequence ID" value="KAJ6830261.1"/>
    <property type="molecule type" value="Genomic_DNA"/>
</dbReference>
<keyword evidence="7 12" id="KW-1133">Transmembrane helix</keyword>
<evidence type="ECO:0000256" key="8">
    <source>
        <dbReference type="ARBA" id="ARBA00023034"/>
    </source>
</evidence>
<evidence type="ECO:0000256" key="1">
    <source>
        <dbReference type="ARBA" id="ARBA00004323"/>
    </source>
</evidence>
<evidence type="ECO:0000256" key="5">
    <source>
        <dbReference type="ARBA" id="ARBA00022692"/>
    </source>
</evidence>
<evidence type="ECO:0000256" key="7">
    <source>
        <dbReference type="ARBA" id="ARBA00022989"/>
    </source>
</evidence>
<dbReference type="EMBL" id="JANAVB010004075">
    <property type="protein sequence ID" value="KAJ6849013.1"/>
    <property type="molecule type" value="Genomic_DNA"/>
</dbReference>
<dbReference type="Gene3D" id="3.90.550.10">
    <property type="entry name" value="Spore Coat Polysaccharide Biosynthesis Protein SpsA, Chain A"/>
    <property type="match status" value="1"/>
</dbReference>
<keyword evidence="11 12" id="KW-0961">Cell wall biogenesis/degradation</keyword>
<evidence type="ECO:0000256" key="11">
    <source>
        <dbReference type="ARBA" id="ARBA00023316"/>
    </source>
</evidence>
<dbReference type="GO" id="GO:0015018">
    <property type="term" value="F:galactosylgalactosylxylosylprotein 3-beta-glucuronosyltransferase activity"/>
    <property type="evidence" value="ECO:0007669"/>
    <property type="project" value="InterPro"/>
</dbReference>
<evidence type="ECO:0000256" key="4">
    <source>
        <dbReference type="ARBA" id="ARBA00022679"/>
    </source>
</evidence>
<keyword evidence="6 12" id="KW-0735">Signal-anchor</keyword>
<dbReference type="Pfam" id="PF03360">
    <property type="entry name" value="Glyco_transf_43"/>
    <property type="match status" value="1"/>
</dbReference>
<dbReference type="GO" id="GO:0000139">
    <property type="term" value="C:Golgi membrane"/>
    <property type="evidence" value="ECO:0007669"/>
    <property type="project" value="UniProtKB-SubCell"/>
</dbReference>
<evidence type="ECO:0000256" key="2">
    <source>
        <dbReference type="ARBA" id="ARBA00007706"/>
    </source>
</evidence>
<name>A0AAX6I7V8_IRIPA</name>
<evidence type="ECO:0000313" key="14">
    <source>
        <dbReference type="EMBL" id="KAJ6830261.1"/>
    </source>
</evidence>
<evidence type="ECO:0000256" key="9">
    <source>
        <dbReference type="ARBA" id="ARBA00023136"/>
    </source>
</evidence>
<dbReference type="GO" id="GO:0042285">
    <property type="term" value="F:xylosyltransferase activity"/>
    <property type="evidence" value="ECO:0007669"/>
    <property type="project" value="TreeGrafter"/>
</dbReference>
<dbReference type="PANTHER" id="PTHR10896:SF17">
    <property type="entry name" value="BETA-1,4-XYLOSYLTRANSFERASE IRX14H-RELATED"/>
    <property type="match status" value="1"/>
</dbReference>
<reference evidence="15" key="1">
    <citation type="journal article" date="2023" name="GigaByte">
        <title>Genome assembly of the bearded iris, Iris pallida Lam.</title>
        <authorList>
            <person name="Bruccoleri R.E."/>
            <person name="Oakeley E.J."/>
            <person name="Faust A.M.E."/>
            <person name="Altorfer M."/>
            <person name="Dessus-Babus S."/>
            <person name="Burckhardt D."/>
            <person name="Oertli M."/>
            <person name="Naumann U."/>
            <person name="Petersen F."/>
            <person name="Wong J."/>
        </authorList>
    </citation>
    <scope>NUCLEOTIDE SEQUENCE</scope>
    <source>
        <strain evidence="15">GSM-AAB239-AS_SAM_17_03QT</strain>
    </source>
</reference>
<keyword evidence="8 12" id="KW-0333">Golgi apparatus</keyword>
<keyword evidence="4 12" id="KW-0808">Transferase</keyword>
<keyword evidence="9 12" id="KW-0472">Membrane</keyword>
<comment type="subcellular location">
    <subcellularLocation>
        <location evidence="1 12">Golgi apparatus membrane</location>
        <topology evidence="1 12">Single-pass type II membrane protein</topology>
    </subcellularLocation>
</comment>
<organism evidence="15 16">
    <name type="scientific">Iris pallida</name>
    <name type="common">Sweet iris</name>
    <dbReference type="NCBI Taxonomy" id="29817"/>
    <lineage>
        <taxon>Eukaryota</taxon>
        <taxon>Viridiplantae</taxon>
        <taxon>Streptophyta</taxon>
        <taxon>Embryophyta</taxon>
        <taxon>Tracheophyta</taxon>
        <taxon>Spermatophyta</taxon>
        <taxon>Magnoliopsida</taxon>
        <taxon>Liliopsida</taxon>
        <taxon>Asparagales</taxon>
        <taxon>Iridaceae</taxon>
        <taxon>Iridoideae</taxon>
        <taxon>Irideae</taxon>
        <taxon>Iris</taxon>
    </lineage>
</organism>
<gene>
    <name evidence="15" type="ORF">M6B38_271745</name>
    <name evidence="14" type="ORF">M6B38_354780</name>
</gene>
<evidence type="ECO:0000256" key="6">
    <source>
        <dbReference type="ARBA" id="ARBA00022968"/>
    </source>
</evidence>
<evidence type="ECO:0000256" key="3">
    <source>
        <dbReference type="ARBA" id="ARBA00022676"/>
    </source>
</evidence>
<dbReference type="SUPFAM" id="SSF53448">
    <property type="entry name" value="Nucleotide-diphospho-sugar transferases"/>
    <property type="match status" value="1"/>
</dbReference>
<comment type="function">
    <text evidence="12">Involved in the synthesis of glucuronoxylan hemicellulose in secondary cell walls.</text>
</comment>
<protein>
    <recommendedName>
        <fullName evidence="12">Glycosyltransferases</fullName>
        <ecNumber evidence="12">2.4.-.-</ecNumber>
    </recommendedName>
</protein>
<evidence type="ECO:0000313" key="15">
    <source>
        <dbReference type="EMBL" id="KAJ6849013.1"/>
    </source>
</evidence>
<comment type="caution">
    <text evidence="15">The sequence shown here is derived from an EMBL/GenBank/DDBJ whole genome shotgun (WGS) entry which is preliminary data.</text>
</comment>
<dbReference type="GO" id="GO:0009834">
    <property type="term" value="P:plant-type secondary cell wall biogenesis"/>
    <property type="evidence" value="ECO:0007669"/>
    <property type="project" value="TreeGrafter"/>
</dbReference>
<evidence type="ECO:0000256" key="13">
    <source>
        <dbReference type="SAM" id="MobiDB-lite"/>
    </source>
</evidence>
<accession>A0AAX6I7V8</accession>
<sequence length="456" mass="51005">MKFSWPQPAHSSRRTTNVLRASSFDTAESNKQPSFSLSSLFWLLLHGLCCLSSLLLGFRFSRVVFFLLFSPATTTIYTSTTLTTTLTTTTTTTTTLTKASLALPLASYRTATSSPNHTSSHVVVGRHGIRIRPWPHPDPAETQRAHRILELVQREQQRQRIVRSPRKVIVVTPTYVRTFQALHLTGVMHTLMLVPYDLTWIVVEAGEGGGTSRETATIFAKSNLDVLHVPFLQKKMPVEWSDRHRMETRMRLHALRVISERRLDGLVVFADDSNIHSVELFDEIQKVKWMGAVSVGILARSARPSKSNRTKQPTKEENSLTVPIQGPACDASGRLAGWCTFDTEKSTSYPGQKGMILPSKLEWSGFVVNSRLLWGEAEGKPGWVRNLDDVGKDGEEEIDSPLGGLLKDASFVEPLGDCGRKVLLWWLRAEARSDSKFPPGWIIEPSLEVIVPSKYT</sequence>
<keyword evidence="5 12" id="KW-0812">Transmembrane</keyword>
<comment type="similarity">
    <text evidence="2 12">Belongs to the glycosyltransferase 43 family.</text>
</comment>
<evidence type="ECO:0000256" key="10">
    <source>
        <dbReference type="ARBA" id="ARBA00023180"/>
    </source>
</evidence>
<dbReference type="AlphaFoldDB" id="A0AAX6I7V8"/>